<dbReference type="EMBL" id="CP080544">
    <property type="protein sequence ID" value="QYR52814.1"/>
    <property type="molecule type" value="Genomic_DNA"/>
</dbReference>
<dbReference type="Proteomes" id="UP000824755">
    <property type="component" value="Chromosome"/>
</dbReference>
<name>A0ABX8WN65_9GAMM</name>
<dbReference type="Pfam" id="PF06258">
    <property type="entry name" value="Mito_fiss_Elm1"/>
    <property type="match status" value="1"/>
</dbReference>
<reference evidence="1 2" key="1">
    <citation type="submission" date="2021-08" db="EMBL/GenBank/DDBJ databases">
        <title>Lysobacter sp. strain CJ11 Genome sequencing and assembly.</title>
        <authorList>
            <person name="Kim I."/>
        </authorList>
    </citation>
    <scope>NUCLEOTIDE SEQUENCE [LARGE SCALE GENOMIC DNA]</scope>
    <source>
        <strain evidence="1 2">CJ11</strain>
    </source>
</reference>
<protein>
    <submittedName>
        <fullName evidence="1">Mitochondrial fission ELM1 family protein</fullName>
    </submittedName>
</protein>
<evidence type="ECO:0000313" key="1">
    <source>
        <dbReference type="EMBL" id="QYR52814.1"/>
    </source>
</evidence>
<accession>A0ABX8WN65</accession>
<proteinExistence type="predicted"/>
<sequence length="322" mass="34755">MSQFLPCFALHDGRAGNVRQAEALAHWLSPVSTSLQLDSHAPWRWLAPRRLPGARRAFGSALAALPTDQRCLAIGCGRQAALATRLLRSERVCSIQILDPRIDPRHWDLVVVPAHDNCRGDNVIVMLGSLNAIDDAWLQAHRDSAPASICSGGSLCALLVGGPTTDTPFELSDVMQAIKQIRISMDGELYICTSPRTPMEWLEPIQTIAKREAAQAWTSPKDGANPYASLLACADHIVCTADSVNMLSESCATSAPVEFIPSNGRHGRVADFVTSLVDMQRVRPLGSALSLNITPLRESARVAAEISRFLGLPLQTPAPTSV</sequence>
<dbReference type="RefSeq" id="WP_220379632.1">
    <property type="nucleotide sequence ID" value="NZ_CP080544.1"/>
</dbReference>
<evidence type="ECO:0000313" key="2">
    <source>
        <dbReference type="Proteomes" id="UP000824755"/>
    </source>
</evidence>
<dbReference type="InterPro" id="IPR009367">
    <property type="entry name" value="Elm1-like"/>
</dbReference>
<dbReference type="PANTHER" id="PTHR33986">
    <property type="entry name" value="OS02G0535700 PROTEIN"/>
    <property type="match status" value="1"/>
</dbReference>
<organism evidence="1 2">
    <name type="scientific">Lysobacter soyae</name>
    <dbReference type="NCBI Taxonomy" id="2764185"/>
    <lineage>
        <taxon>Bacteria</taxon>
        <taxon>Pseudomonadati</taxon>
        <taxon>Pseudomonadota</taxon>
        <taxon>Gammaproteobacteria</taxon>
        <taxon>Lysobacterales</taxon>
        <taxon>Lysobacteraceae</taxon>
        <taxon>Lysobacter</taxon>
    </lineage>
</organism>
<gene>
    <name evidence="1" type="ORF">H8L67_09610</name>
</gene>
<dbReference type="PANTHER" id="PTHR33986:SF15">
    <property type="entry name" value="MITOCHONDRIAL FISSION PROTEIN ELM1"/>
    <property type="match status" value="1"/>
</dbReference>
<keyword evidence="2" id="KW-1185">Reference proteome</keyword>